<proteinExistence type="predicted"/>
<evidence type="ECO:0000256" key="2">
    <source>
        <dbReference type="ARBA" id="ARBA00023315"/>
    </source>
</evidence>
<reference evidence="4 5" key="1">
    <citation type="submission" date="2016-10" db="EMBL/GenBank/DDBJ databases">
        <title>Arsenicibacter rosenii gen. nov., sp. nov., an efficient arsenic-methylating bacterium isolated from an arsenic-contaminated paddy soil.</title>
        <authorList>
            <person name="Huang K."/>
        </authorList>
    </citation>
    <scope>NUCLEOTIDE SEQUENCE [LARGE SCALE GENOMIC DNA]</scope>
    <source>
        <strain evidence="4 5">SM-1</strain>
    </source>
</reference>
<dbReference type="Proteomes" id="UP000181790">
    <property type="component" value="Unassembled WGS sequence"/>
</dbReference>
<dbReference type="PROSITE" id="PS51186">
    <property type="entry name" value="GNAT"/>
    <property type="match status" value="1"/>
</dbReference>
<dbReference type="Pfam" id="PF13508">
    <property type="entry name" value="Acetyltransf_7"/>
    <property type="match status" value="1"/>
</dbReference>
<dbReference type="NCBIfam" id="NF040501">
    <property type="entry name" value="resist_ArsN2"/>
    <property type="match status" value="1"/>
</dbReference>
<dbReference type="CDD" id="cd04301">
    <property type="entry name" value="NAT_SF"/>
    <property type="match status" value="1"/>
</dbReference>
<organism evidence="4 5">
    <name type="scientific">Arsenicibacter rosenii</name>
    <dbReference type="NCBI Taxonomy" id="1750698"/>
    <lineage>
        <taxon>Bacteria</taxon>
        <taxon>Pseudomonadati</taxon>
        <taxon>Bacteroidota</taxon>
        <taxon>Cytophagia</taxon>
        <taxon>Cytophagales</taxon>
        <taxon>Spirosomataceae</taxon>
        <taxon>Arsenicibacter</taxon>
    </lineage>
</organism>
<dbReference type="GO" id="GO:0004042">
    <property type="term" value="F:L-glutamate N-acetyltransferase activity"/>
    <property type="evidence" value="ECO:0007669"/>
    <property type="project" value="InterPro"/>
</dbReference>
<dbReference type="GO" id="GO:0005737">
    <property type="term" value="C:cytoplasm"/>
    <property type="evidence" value="ECO:0007669"/>
    <property type="project" value="InterPro"/>
</dbReference>
<evidence type="ECO:0000259" key="3">
    <source>
        <dbReference type="PROSITE" id="PS51186"/>
    </source>
</evidence>
<name>A0A1S2VIG8_9BACT</name>
<protein>
    <recommendedName>
        <fullName evidence="3">N-acetyltransferase domain-containing protein</fullName>
    </recommendedName>
</protein>
<keyword evidence="2" id="KW-0012">Acyltransferase</keyword>
<evidence type="ECO:0000256" key="1">
    <source>
        <dbReference type="ARBA" id="ARBA00022679"/>
    </source>
</evidence>
<dbReference type="SUPFAM" id="SSF55729">
    <property type="entry name" value="Acyl-CoA N-acyltransferases (Nat)"/>
    <property type="match status" value="1"/>
</dbReference>
<dbReference type="PANTHER" id="PTHR30602:SF12">
    <property type="entry name" value="AMINO-ACID ACETYLTRANSFERASE NAGS1, CHLOROPLASTIC-RELATED"/>
    <property type="match status" value="1"/>
</dbReference>
<dbReference type="PANTHER" id="PTHR30602">
    <property type="entry name" value="AMINO-ACID ACETYLTRANSFERASE"/>
    <property type="match status" value="1"/>
</dbReference>
<keyword evidence="5" id="KW-1185">Reference proteome</keyword>
<dbReference type="InterPro" id="IPR010167">
    <property type="entry name" value="NH2A_AcTrfase"/>
</dbReference>
<comment type="caution">
    <text evidence="4">The sequence shown here is derived from an EMBL/GenBank/DDBJ whole genome shotgun (WGS) entry which is preliminary data.</text>
</comment>
<keyword evidence="1" id="KW-0808">Transferase</keyword>
<dbReference type="OrthoDB" id="5197788at2"/>
<dbReference type="EMBL" id="MORL01000006">
    <property type="protein sequence ID" value="OIN58551.1"/>
    <property type="molecule type" value="Genomic_DNA"/>
</dbReference>
<dbReference type="Gene3D" id="3.40.630.30">
    <property type="match status" value="1"/>
</dbReference>
<dbReference type="GO" id="GO:0006526">
    <property type="term" value="P:L-arginine biosynthetic process"/>
    <property type="evidence" value="ECO:0007669"/>
    <property type="project" value="InterPro"/>
</dbReference>
<gene>
    <name evidence="4" type="ORF">BLX24_13325</name>
</gene>
<feature type="domain" description="N-acetyltransferase" evidence="3">
    <location>
        <begin position="2"/>
        <end position="144"/>
    </location>
</feature>
<dbReference type="InterPro" id="IPR016181">
    <property type="entry name" value="Acyl_CoA_acyltransferase"/>
</dbReference>
<dbReference type="AlphaFoldDB" id="A0A1S2VIG8"/>
<dbReference type="InterPro" id="IPR000182">
    <property type="entry name" value="GNAT_dom"/>
</dbReference>
<evidence type="ECO:0000313" key="4">
    <source>
        <dbReference type="EMBL" id="OIN58551.1"/>
    </source>
</evidence>
<accession>A0A1S2VIG8</accession>
<evidence type="ECO:0000313" key="5">
    <source>
        <dbReference type="Proteomes" id="UP000181790"/>
    </source>
</evidence>
<sequence>MYMPRPARFSDRASLCQLLQAVGLPIEDLPEDPGHFFVLTDQQTVIGSAGMEPYDSVGLLRSVAITPDYRKAQLGKRLIDAIEVHALVTGIQQLYLITTTADGYFSKLGYSPVDRTAVPPAIAATQQFSGLCPSTARVMMKELGAGGLQQRV</sequence>